<dbReference type="Pfam" id="PF03798">
    <property type="entry name" value="TRAM_LAG1_CLN8"/>
    <property type="match status" value="1"/>
</dbReference>
<proteinExistence type="predicted"/>
<feature type="region of interest" description="Disordered" evidence="5">
    <location>
        <begin position="209"/>
        <end position="266"/>
    </location>
</feature>
<accession>A0A507FBX3</accession>
<comment type="subcellular location">
    <subcellularLocation>
        <location evidence="1">Membrane</location>
        <topology evidence="1">Multi-pass membrane protein</topology>
    </subcellularLocation>
</comment>
<dbReference type="OrthoDB" id="2146047at2759"/>
<dbReference type="Proteomes" id="UP000320333">
    <property type="component" value="Unassembled WGS sequence"/>
</dbReference>
<dbReference type="InterPro" id="IPR006634">
    <property type="entry name" value="TLC-dom"/>
</dbReference>
<keyword evidence="9" id="KW-1185">Reference proteome</keyword>
<dbReference type="GO" id="GO:0016020">
    <property type="term" value="C:membrane"/>
    <property type="evidence" value="ECO:0007669"/>
    <property type="project" value="UniProtKB-SubCell"/>
</dbReference>
<dbReference type="InterPro" id="IPR050846">
    <property type="entry name" value="TLCD"/>
</dbReference>
<dbReference type="AlphaFoldDB" id="A0A507FBX3"/>
<keyword evidence="3 6" id="KW-1133">Transmembrane helix</keyword>
<dbReference type="PANTHER" id="PTHR13439">
    <property type="entry name" value="CT120 PROTEIN"/>
    <property type="match status" value="1"/>
</dbReference>
<keyword evidence="2 6" id="KW-0812">Transmembrane</keyword>
<dbReference type="EMBL" id="QEAP01000164">
    <property type="protein sequence ID" value="TPX73783.1"/>
    <property type="molecule type" value="Genomic_DNA"/>
</dbReference>
<evidence type="ECO:0000256" key="6">
    <source>
        <dbReference type="SAM" id="Phobius"/>
    </source>
</evidence>
<comment type="caution">
    <text evidence="8">The sequence shown here is derived from an EMBL/GenBank/DDBJ whole genome shotgun (WGS) entry which is preliminary data.</text>
</comment>
<evidence type="ECO:0000256" key="2">
    <source>
        <dbReference type="ARBA" id="ARBA00022692"/>
    </source>
</evidence>
<reference evidence="8 9" key="1">
    <citation type="journal article" date="2019" name="Sci. Rep.">
        <title>Comparative genomics of chytrid fungi reveal insights into the obligate biotrophic and pathogenic lifestyle of Synchytrium endobioticum.</title>
        <authorList>
            <person name="van de Vossenberg B.T.L.H."/>
            <person name="Warris S."/>
            <person name="Nguyen H.D.T."/>
            <person name="van Gent-Pelzer M.P.E."/>
            <person name="Joly D.L."/>
            <person name="van de Geest H.C."/>
            <person name="Bonants P.J.M."/>
            <person name="Smith D.S."/>
            <person name="Levesque C.A."/>
            <person name="van der Lee T.A.J."/>
        </authorList>
    </citation>
    <scope>NUCLEOTIDE SEQUENCE [LARGE SCALE GENOMIC DNA]</scope>
    <source>
        <strain evidence="8 9">CBS 675.73</strain>
    </source>
</reference>
<feature type="transmembrane region" description="Helical" evidence="6">
    <location>
        <begin position="12"/>
        <end position="32"/>
    </location>
</feature>
<protein>
    <recommendedName>
        <fullName evidence="7">TLC domain-containing protein</fullName>
    </recommendedName>
</protein>
<feature type="transmembrane region" description="Helical" evidence="6">
    <location>
        <begin position="310"/>
        <end position="330"/>
    </location>
</feature>
<feature type="compositionally biased region" description="Polar residues" evidence="5">
    <location>
        <begin position="216"/>
        <end position="227"/>
    </location>
</feature>
<evidence type="ECO:0000256" key="3">
    <source>
        <dbReference type="ARBA" id="ARBA00022989"/>
    </source>
</evidence>
<name>A0A507FBX3_9FUNG</name>
<gene>
    <name evidence="8" type="ORF">CcCBS67573_g04932</name>
</gene>
<feature type="compositionally biased region" description="Low complexity" evidence="5">
    <location>
        <begin position="242"/>
        <end position="253"/>
    </location>
</feature>
<dbReference type="PANTHER" id="PTHR13439:SF0">
    <property type="entry name" value="TOPOISOMERASE I DAMAGE AFFECTED PROTEIN 4"/>
    <property type="match status" value="1"/>
</dbReference>
<evidence type="ECO:0000259" key="7">
    <source>
        <dbReference type="Pfam" id="PF03798"/>
    </source>
</evidence>
<keyword evidence="4 6" id="KW-0472">Membrane</keyword>
<dbReference type="GO" id="GO:0005783">
    <property type="term" value="C:endoplasmic reticulum"/>
    <property type="evidence" value="ECO:0007669"/>
    <property type="project" value="TreeGrafter"/>
</dbReference>
<evidence type="ECO:0000313" key="9">
    <source>
        <dbReference type="Proteomes" id="UP000320333"/>
    </source>
</evidence>
<evidence type="ECO:0000256" key="5">
    <source>
        <dbReference type="SAM" id="MobiDB-lite"/>
    </source>
</evidence>
<feature type="domain" description="TLC" evidence="7">
    <location>
        <begin position="51"/>
        <end position="191"/>
    </location>
</feature>
<feature type="transmembrane region" description="Helical" evidence="6">
    <location>
        <begin position="342"/>
        <end position="364"/>
    </location>
</feature>
<organism evidence="8 9">
    <name type="scientific">Chytriomyces confervae</name>
    <dbReference type="NCBI Taxonomy" id="246404"/>
    <lineage>
        <taxon>Eukaryota</taxon>
        <taxon>Fungi</taxon>
        <taxon>Fungi incertae sedis</taxon>
        <taxon>Chytridiomycota</taxon>
        <taxon>Chytridiomycota incertae sedis</taxon>
        <taxon>Chytridiomycetes</taxon>
        <taxon>Chytridiales</taxon>
        <taxon>Chytriomycetaceae</taxon>
        <taxon>Chytriomyces</taxon>
    </lineage>
</organism>
<evidence type="ECO:0000256" key="1">
    <source>
        <dbReference type="ARBA" id="ARBA00004141"/>
    </source>
</evidence>
<evidence type="ECO:0000313" key="8">
    <source>
        <dbReference type="EMBL" id="TPX73783.1"/>
    </source>
</evidence>
<evidence type="ECO:0000256" key="4">
    <source>
        <dbReference type="ARBA" id="ARBA00023136"/>
    </source>
</evidence>
<sequence length="392" mass="43093">MNSSPPLLELVFRSCIFMAFYCIVHVIVDVLYARAATTKFRLSFSERISVAEKVCSSINAVYASASAFTIIFIRNAFTADAFNGANCASPMSALLSVYPKAPSDVGFISSLLDADWFLPAYIGYSIYDCVTMYFQGDNHWSMWVHHLVGIYGAIGNLHIRKLSVLSTFALGTEITALFVNLVWYAETLDLNRPQQILARRASITAAMGDEDDTPLVTPTMTPSNSETALDKVPLLSTPPAPSTTLSDSTTTPETSKKSASKRKMRAAKKAPATLTLVLVQFLRTLSFILFRITAVPYSFYLVGTLGRTEAFSFMTLVDMVAVVWNGFSTCPKSFLAWDMDRMFGVTALIVQVLFGALNVVWTLVAVKVAKRDLRRYIAGSRGSESAGKLKEE</sequence>
<dbReference type="GO" id="GO:0055088">
    <property type="term" value="P:lipid homeostasis"/>
    <property type="evidence" value="ECO:0007669"/>
    <property type="project" value="TreeGrafter"/>
</dbReference>